<dbReference type="Proteomes" id="UP000245288">
    <property type="component" value="Unassembled WGS sequence"/>
</dbReference>
<keyword evidence="2" id="KW-0673">Quorum sensing</keyword>
<dbReference type="RefSeq" id="WP_109215869.1">
    <property type="nucleotide sequence ID" value="NZ_CABMEW010000018.1"/>
</dbReference>
<evidence type="ECO:0000256" key="7">
    <source>
        <dbReference type="ARBA" id="ARBA00023136"/>
    </source>
</evidence>
<evidence type="ECO:0000256" key="2">
    <source>
        <dbReference type="ARBA" id="ARBA00022654"/>
    </source>
</evidence>
<evidence type="ECO:0000313" key="10">
    <source>
        <dbReference type="Proteomes" id="UP000245288"/>
    </source>
</evidence>
<dbReference type="SMART" id="SM00793">
    <property type="entry name" value="AgrB"/>
    <property type="match status" value="1"/>
</dbReference>
<dbReference type="Pfam" id="PF04647">
    <property type="entry name" value="AgrB"/>
    <property type="match status" value="1"/>
</dbReference>
<gene>
    <name evidence="9" type="ORF">LG34_09940</name>
</gene>
<feature type="transmembrane region" description="Helical" evidence="8">
    <location>
        <begin position="56"/>
        <end position="74"/>
    </location>
</feature>
<keyword evidence="6 8" id="KW-1133">Transmembrane helix</keyword>
<sequence length="188" mass="21715">MEQLAKLLTEQLIKKGADYQKRDIYQYALEYFLSTIIGILGIITIATLSIGPIHGILYLLFFMPIRSVVGGYHAKTYHGCFFLSMLLFVFGIILYKFLYMVKFSPLYLIIIMLVIVTYFTKQKPIIHSDQPLTTTQIRKNHMLCIIFSITEYLGLIVLSFLDYPLALMPAIALIEIFMLTLVRKKELL</sequence>
<dbReference type="EMBL" id="JRFU01000107">
    <property type="protein sequence ID" value="PWE86432.1"/>
    <property type="molecule type" value="Genomic_DNA"/>
</dbReference>
<proteinExistence type="predicted"/>
<evidence type="ECO:0000256" key="5">
    <source>
        <dbReference type="ARBA" id="ARBA00022801"/>
    </source>
</evidence>
<keyword evidence="10" id="KW-1185">Reference proteome</keyword>
<evidence type="ECO:0008006" key="11">
    <source>
        <dbReference type="Google" id="ProtNLM"/>
    </source>
</evidence>
<evidence type="ECO:0000256" key="1">
    <source>
        <dbReference type="ARBA" id="ARBA00022475"/>
    </source>
</evidence>
<evidence type="ECO:0000256" key="6">
    <source>
        <dbReference type="ARBA" id="ARBA00022989"/>
    </source>
</evidence>
<evidence type="ECO:0000256" key="3">
    <source>
        <dbReference type="ARBA" id="ARBA00022670"/>
    </source>
</evidence>
<evidence type="ECO:0000256" key="8">
    <source>
        <dbReference type="SAM" id="Phobius"/>
    </source>
</evidence>
<comment type="caution">
    <text evidence="9">The sequence shown here is derived from an EMBL/GenBank/DDBJ whole genome shotgun (WGS) entry which is preliminary data.</text>
</comment>
<feature type="transmembrane region" description="Helical" evidence="8">
    <location>
        <begin position="81"/>
        <end position="98"/>
    </location>
</feature>
<name>A0A2V1JNN2_EUBRA</name>
<protein>
    <recommendedName>
        <fullName evidence="11">Accessory gene regulator protein</fullName>
    </recommendedName>
</protein>
<accession>A0A2V1JNN2</accession>
<feature type="transmembrane region" description="Helical" evidence="8">
    <location>
        <begin position="104"/>
        <end position="120"/>
    </location>
</feature>
<keyword evidence="4 8" id="KW-0812">Transmembrane</keyword>
<keyword evidence="5" id="KW-0378">Hydrolase</keyword>
<keyword evidence="7 8" id="KW-0472">Membrane</keyword>
<dbReference type="GO" id="GO:0006508">
    <property type="term" value="P:proteolysis"/>
    <property type="evidence" value="ECO:0007669"/>
    <property type="project" value="UniProtKB-KW"/>
</dbReference>
<keyword evidence="1" id="KW-1003">Cell membrane</keyword>
<dbReference type="InterPro" id="IPR006741">
    <property type="entry name" value="AgrB"/>
</dbReference>
<evidence type="ECO:0000313" key="9">
    <source>
        <dbReference type="EMBL" id="PWE86432.1"/>
    </source>
</evidence>
<dbReference type="GO" id="GO:0008233">
    <property type="term" value="F:peptidase activity"/>
    <property type="evidence" value="ECO:0007669"/>
    <property type="project" value="UniProtKB-KW"/>
</dbReference>
<dbReference type="AlphaFoldDB" id="A0A2V1JNN2"/>
<dbReference type="GO" id="GO:0009372">
    <property type="term" value="P:quorum sensing"/>
    <property type="evidence" value="ECO:0007669"/>
    <property type="project" value="UniProtKB-KW"/>
</dbReference>
<feature type="transmembrane region" description="Helical" evidence="8">
    <location>
        <begin position="31"/>
        <end position="50"/>
    </location>
</feature>
<dbReference type="OrthoDB" id="9815055at2"/>
<reference evidence="9 10" key="1">
    <citation type="submission" date="2014-09" db="EMBL/GenBank/DDBJ databases">
        <title>Butyrate-producing bacteria isolated from human gut.</title>
        <authorList>
            <person name="Zhang Q."/>
            <person name="Zhao L."/>
        </authorList>
    </citation>
    <scope>NUCLEOTIDE SEQUENCE [LARGE SCALE GENOMIC DNA]</scope>
    <source>
        <strain evidence="9 10">21</strain>
    </source>
</reference>
<organism evidence="9 10">
    <name type="scientific">Eubacterium ramulus</name>
    <dbReference type="NCBI Taxonomy" id="39490"/>
    <lineage>
        <taxon>Bacteria</taxon>
        <taxon>Bacillati</taxon>
        <taxon>Bacillota</taxon>
        <taxon>Clostridia</taxon>
        <taxon>Eubacteriales</taxon>
        <taxon>Eubacteriaceae</taxon>
        <taxon>Eubacterium</taxon>
    </lineage>
</organism>
<feature type="transmembrane region" description="Helical" evidence="8">
    <location>
        <begin position="141"/>
        <end position="160"/>
    </location>
</feature>
<evidence type="ECO:0000256" key="4">
    <source>
        <dbReference type="ARBA" id="ARBA00022692"/>
    </source>
</evidence>
<keyword evidence="3" id="KW-0645">Protease</keyword>
<dbReference type="GO" id="GO:0016020">
    <property type="term" value="C:membrane"/>
    <property type="evidence" value="ECO:0007669"/>
    <property type="project" value="InterPro"/>
</dbReference>
<feature type="transmembrane region" description="Helical" evidence="8">
    <location>
        <begin position="166"/>
        <end position="182"/>
    </location>
</feature>